<reference evidence="3" key="1">
    <citation type="submission" date="2016-11" db="UniProtKB">
        <authorList>
            <consortium name="WormBaseParasite"/>
        </authorList>
    </citation>
    <scope>IDENTIFICATION</scope>
</reference>
<keyword evidence="2" id="KW-1185">Reference proteome</keyword>
<evidence type="ECO:0000313" key="3">
    <source>
        <dbReference type="WBParaSite" id="Hba_10042"/>
    </source>
</evidence>
<organism evidence="2 3">
    <name type="scientific">Heterorhabditis bacteriophora</name>
    <name type="common">Entomopathogenic nematode worm</name>
    <dbReference type="NCBI Taxonomy" id="37862"/>
    <lineage>
        <taxon>Eukaryota</taxon>
        <taxon>Metazoa</taxon>
        <taxon>Ecdysozoa</taxon>
        <taxon>Nematoda</taxon>
        <taxon>Chromadorea</taxon>
        <taxon>Rhabditida</taxon>
        <taxon>Rhabditina</taxon>
        <taxon>Rhabditomorpha</taxon>
        <taxon>Strongyloidea</taxon>
        <taxon>Heterorhabditidae</taxon>
        <taxon>Heterorhabditis</taxon>
    </lineage>
</organism>
<feature type="region of interest" description="Disordered" evidence="1">
    <location>
        <begin position="69"/>
        <end position="106"/>
    </location>
</feature>
<dbReference type="WBParaSite" id="Hba_10042">
    <property type="protein sequence ID" value="Hba_10042"/>
    <property type="gene ID" value="Hba_10042"/>
</dbReference>
<dbReference type="Proteomes" id="UP000095283">
    <property type="component" value="Unplaced"/>
</dbReference>
<sequence>MPPPGSRFLAAQLSSLRLVEPSPFPFLPHSHIPNSTSSFRFWESQLFRVESSRIQRLLQAPRSFSNMNQFPLSGHGGSRRGAISEGMDLGGGASQTSNEKERQKGLSATHINHLNKKRNFFCTVREALCVILLWPFPNYNWTLIHAQVEWYSDGDDNCNKGTKREI</sequence>
<name>A0A1I7WY28_HETBA</name>
<protein>
    <submittedName>
        <fullName evidence="3">Uncharacterized protein</fullName>
    </submittedName>
</protein>
<evidence type="ECO:0000256" key="1">
    <source>
        <dbReference type="SAM" id="MobiDB-lite"/>
    </source>
</evidence>
<proteinExistence type="predicted"/>
<evidence type="ECO:0000313" key="2">
    <source>
        <dbReference type="Proteomes" id="UP000095283"/>
    </source>
</evidence>
<accession>A0A1I7WY28</accession>
<dbReference type="AlphaFoldDB" id="A0A1I7WY28"/>